<evidence type="ECO:0000256" key="4">
    <source>
        <dbReference type="ARBA" id="ARBA00022989"/>
    </source>
</evidence>
<dbReference type="EnsemblPlants" id="QL08p055918:mrna">
    <property type="protein sequence ID" value="QL08p055918:mrna"/>
    <property type="gene ID" value="QL08p055918"/>
</dbReference>
<dbReference type="GO" id="GO:0015267">
    <property type="term" value="F:channel activity"/>
    <property type="evidence" value="ECO:0007669"/>
    <property type="project" value="InterPro"/>
</dbReference>
<dbReference type="InterPro" id="IPR034294">
    <property type="entry name" value="Aquaporin_transptr"/>
</dbReference>
<keyword evidence="5 7" id="KW-0472">Membrane</keyword>
<reference evidence="8" key="2">
    <citation type="submission" date="2021-01" db="UniProtKB">
        <authorList>
            <consortium name="EnsemblPlants"/>
        </authorList>
    </citation>
    <scope>IDENTIFICATION</scope>
</reference>
<evidence type="ECO:0000256" key="7">
    <source>
        <dbReference type="SAM" id="Phobius"/>
    </source>
</evidence>
<dbReference type="InterPro" id="IPR000425">
    <property type="entry name" value="MIP"/>
</dbReference>
<feature type="transmembrane region" description="Helical" evidence="7">
    <location>
        <begin position="112"/>
        <end position="135"/>
    </location>
</feature>
<dbReference type="GO" id="GO:0016020">
    <property type="term" value="C:membrane"/>
    <property type="evidence" value="ECO:0007669"/>
    <property type="project" value="UniProtKB-SubCell"/>
</dbReference>
<keyword evidence="3 6" id="KW-0812">Transmembrane</keyword>
<organism evidence="8 9">
    <name type="scientific">Quercus lobata</name>
    <name type="common">Valley oak</name>
    <dbReference type="NCBI Taxonomy" id="97700"/>
    <lineage>
        <taxon>Eukaryota</taxon>
        <taxon>Viridiplantae</taxon>
        <taxon>Streptophyta</taxon>
        <taxon>Embryophyta</taxon>
        <taxon>Tracheophyta</taxon>
        <taxon>Spermatophyta</taxon>
        <taxon>Magnoliopsida</taxon>
        <taxon>eudicotyledons</taxon>
        <taxon>Gunneridae</taxon>
        <taxon>Pentapetalae</taxon>
        <taxon>rosids</taxon>
        <taxon>fabids</taxon>
        <taxon>Fagales</taxon>
        <taxon>Fagaceae</taxon>
        <taxon>Quercus</taxon>
    </lineage>
</organism>
<feature type="transmembrane region" description="Helical" evidence="7">
    <location>
        <begin position="219"/>
        <end position="241"/>
    </location>
</feature>
<comment type="subcellular location">
    <subcellularLocation>
        <location evidence="1">Membrane</location>
        <topology evidence="1">Multi-pass membrane protein</topology>
    </subcellularLocation>
</comment>
<accession>A0A7N2MEF1</accession>
<name>A0A7N2MEF1_QUELO</name>
<dbReference type="InterPro" id="IPR022357">
    <property type="entry name" value="MIP_CS"/>
</dbReference>
<dbReference type="CDD" id="cd00333">
    <property type="entry name" value="MIP"/>
    <property type="match status" value="1"/>
</dbReference>
<dbReference type="PRINTS" id="PR00783">
    <property type="entry name" value="MINTRINSICP"/>
</dbReference>
<dbReference type="Pfam" id="PF00230">
    <property type="entry name" value="MIP"/>
    <property type="match status" value="2"/>
</dbReference>
<evidence type="ECO:0000256" key="2">
    <source>
        <dbReference type="ARBA" id="ARBA00022448"/>
    </source>
</evidence>
<dbReference type="AlphaFoldDB" id="A0A7N2MEF1"/>
<reference evidence="8 9" key="1">
    <citation type="journal article" date="2016" name="G3 (Bethesda)">
        <title>First Draft Assembly and Annotation of the Genome of a California Endemic Oak Quercus lobata Nee (Fagaceae).</title>
        <authorList>
            <person name="Sork V.L."/>
            <person name="Fitz-Gibbon S.T."/>
            <person name="Puiu D."/>
            <person name="Crepeau M."/>
            <person name="Gugger P.F."/>
            <person name="Sherman R."/>
            <person name="Stevens K."/>
            <person name="Langley C.H."/>
            <person name="Pellegrini M."/>
            <person name="Salzberg S.L."/>
        </authorList>
    </citation>
    <scope>NUCLEOTIDE SEQUENCE [LARGE SCALE GENOMIC DNA]</scope>
    <source>
        <strain evidence="8 9">cv. SW786</strain>
    </source>
</reference>
<proteinExistence type="inferred from homology"/>
<dbReference type="PROSITE" id="PS00221">
    <property type="entry name" value="MIP"/>
    <property type="match status" value="1"/>
</dbReference>
<feature type="transmembrane region" description="Helical" evidence="7">
    <location>
        <begin position="69"/>
        <end position="91"/>
    </location>
</feature>
<dbReference type="PANTHER" id="PTHR45687">
    <property type="entry name" value="AQUAPORIN OR AQUAGLYCEROPORIN RELATED"/>
    <property type="match status" value="1"/>
</dbReference>
<dbReference type="Gene3D" id="1.20.1080.10">
    <property type="entry name" value="Glycerol uptake facilitator protein"/>
    <property type="match status" value="1"/>
</dbReference>
<comment type="similarity">
    <text evidence="6">Belongs to the MIP/aquaporin (TC 1.A.8) family.</text>
</comment>
<evidence type="ECO:0000313" key="9">
    <source>
        <dbReference type="Proteomes" id="UP000594261"/>
    </source>
</evidence>
<evidence type="ECO:0000256" key="5">
    <source>
        <dbReference type="ARBA" id="ARBA00023136"/>
    </source>
</evidence>
<feature type="transmembrane region" description="Helical" evidence="7">
    <location>
        <begin position="33"/>
        <end position="54"/>
    </location>
</feature>
<dbReference type="InterPro" id="IPR023271">
    <property type="entry name" value="Aquaporin-like"/>
</dbReference>
<dbReference type="EMBL" id="LRBV02000008">
    <property type="status" value="NOT_ANNOTATED_CDS"/>
    <property type="molecule type" value="Genomic_DNA"/>
</dbReference>
<sequence length="301" mass="32542">MAREVSAKDYHDPAPVPIFHVVELSQWSFYRALIAEFMATLLFLYVTVLTVIGYKSHVRDACGGLDHLGIAWAFGGMIFILAYCIGDISYGHINPAVTFGSLLARKVSLIRAVMYMVVQCLGAIVGAGIVQAFQMGYYDRNGGGANMVSHGYSKGAGLGAEIIGTFVLVYTVFSATDPKREAKNSIAPACTLTFLQFEIQFAIKFLESVGTPPMNNLRIALFCFTAIVLAPLSIGFAVFMVHLATIPITGTGINPARSFGAAVIYNKAEAWDDHWIFWVGPFIGATIAALYHRFVMSAGAA</sequence>
<dbReference type="SUPFAM" id="SSF81338">
    <property type="entry name" value="Aquaporin-like"/>
    <property type="match status" value="1"/>
</dbReference>
<keyword evidence="9" id="KW-1185">Reference proteome</keyword>
<evidence type="ECO:0000256" key="3">
    <source>
        <dbReference type="ARBA" id="ARBA00022692"/>
    </source>
</evidence>
<evidence type="ECO:0000256" key="1">
    <source>
        <dbReference type="ARBA" id="ARBA00004141"/>
    </source>
</evidence>
<keyword evidence="4 7" id="KW-1133">Transmembrane helix</keyword>
<keyword evidence="2 6" id="KW-0813">Transport</keyword>
<dbReference type="InParanoid" id="A0A7N2MEF1"/>
<feature type="transmembrane region" description="Helical" evidence="7">
    <location>
        <begin position="275"/>
        <end position="295"/>
    </location>
</feature>
<feature type="transmembrane region" description="Helical" evidence="7">
    <location>
        <begin position="155"/>
        <end position="173"/>
    </location>
</feature>
<dbReference type="Proteomes" id="UP000594261">
    <property type="component" value="Chromosome 8"/>
</dbReference>
<evidence type="ECO:0000256" key="6">
    <source>
        <dbReference type="RuleBase" id="RU000477"/>
    </source>
</evidence>
<dbReference type="Gramene" id="QL08p055918:mrna">
    <property type="protein sequence ID" value="QL08p055918:mrna"/>
    <property type="gene ID" value="QL08p055918"/>
</dbReference>
<protein>
    <submittedName>
        <fullName evidence="8">Uncharacterized protein</fullName>
    </submittedName>
</protein>
<evidence type="ECO:0000313" key="8">
    <source>
        <dbReference type="EnsemblPlants" id="QL08p055918:mrna"/>
    </source>
</evidence>